<dbReference type="Pfam" id="PF01258">
    <property type="entry name" value="zf-dskA_traR"/>
    <property type="match status" value="1"/>
</dbReference>
<comment type="caution">
    <text evidence="6">The sequence shown here is derived from an EMBL/GenBank/DDBJ whole genome shotgun (WGS) entry which is preliminary data.</text>
</comment>
<sequence>MTKVGKKILKELEGKLKKEKGEIEEQLKKFAQKDKKLEGNWKTRFPYFGEESGGGTLEKAADEVEEYSALLPIEYSLELKLREINLALKRIKKDKYGICEKCRKPIEAERLRAFPEAKICSKCLKK</sequence>
<feature type="zinc finger region" description="dksA C4-type" evidence="4">
    <location>
        <begin position="99"/>
        <end position="123"/>
    </location>
</feature>
<dbReference type="PROSITE" id="PS01102">
    <property type="entry name" value="ZF_DKSA_1"/>
    <property type="match status" value="1"/>
</dbReference>
<dbReference type="Proteomes" id="UP000230088">
    <property type="component" value="Unassembled WGS sequence"/>
</dbReference>
<dbReference type="PROSITE" id="PS51128">
    <property type="entry name" value="ZF_DKSA_2"/>
    <property type="match status" value="1"/>
</dbReference>
<dbReference type="PANTHER" id="PTHR33823">
    <property type="entry name" value="RNA POLYMERASE-BINDING TRANSCRIPTION FACTOR DKSA-RELATED"/>
    <property type="match status" value="1"/>
</dbReference>
<keyword evidence="3" id="KW-0862">Zinc</keyword>
<reference evidence="7" key="1">
    <citation type="submission" date="2017-09" db="EMBL/GenBank/DDBJ databases">
        <title>Depth-based differentiation of microbial function through sediment-hosted aquifers and enrichment of novel symbionts in the deep terrestrial subsurface.</title>
        <authorList>
            <person name="Probst A.J."/>
            <person name="Ladd B."/>
            <person name="Jarett J.K."/>
            <person name="Geller-Mcgrath D.E."/>
            <person name="Sieber C.M.K."/>
            <person name="Emerson J.B."/>
            <person name="Anantharaman K."/>
            <person name="Thomas B.C."/>
            <person name="Malmstrom R."/>
            <person name="Stieglmeier M."/>
            <person name="Klingl A."/>
            <person name="Woyke T."/>
            <person name="Ryan C.M."/>
            <person name="Banfield J.F."/>
        </authorList>
    </citation>
    <scope>NUCLEOTIDE SEQUENCE [LARGE SCALE GENOMIC DNA]</scope>
</reference>
<proteinExistence type="predicted"/>
<gene>
    <name evidence="6" type="ORF">COT33_03295</name>
</gene>
<keyword evidence="1" id="KW-0479">Metal-binding</keyword>
<dbReference type="Gene3D" id="1.20.120.910">
    <property type="entry name" value="DksA, coiled-coil domain"/>
    <property type="match status" value="1"/>
</dbReference>
<evidence type="ECO:0000256" key="4">
    <source>
        <dbReference type="PROSITE-ProRule" id="PRU00510"/>
    </source>
</evidence>
<dbReference type="PANTHER" id="PTHR33823:SF4">
    <property type="entry name" value="GENERAL STRESS PROTEIN 16O"/>
    <property type="match status" value="1"/>
</dbReference>
<protein>
    <recommendedName>
        <fullName evidence="5">Zinc finger DksA/TraR C4-type domain-containing protein</fullName>
    </recommendedName>
</protein>
<dbReference type="AlphaFoldDB" id="A0A2H0YL80"/>
<evidence type="ECO:0000256" key="2">
    <source>
        <dbReference type="ARBA" id="ARBA00022771"/>
    </source>
</evidence>
<organism evidence="6 7">
    <name type="scientific">Candidatus Nealsonbacteria bacterium CG08_land_8_20_14_0_20_38_20</name>
    <dbReference type="NCBI Taxonomy" id="1974705"/>
    <lineage>
        <taxon>Bacteria</taxon>
        <taxon>Candidatus Nealsoniibacteriota</taxon>
    </lineage>
</organism>
<name>A0A2H0YL80_9BACT</name>
<dbReference type="SUPFAM" id="SSF57716">
    <property type="entry name" value="Glucocorticoid receptor-like (DNA-binding domain)"/>
    <property type="match status" value="1"/>
</dbReference>
<feature type="domain" description="Zinc finger DksA/TraR C4-type" evidence="5">
    <location>
        <begin position="96"/>
        <end position="123"/>
    </location>
</feature>
<evidence type="ECO:0000313" key="6">
    <source>
        <dbReference type="EMBL" id="PIS39186.1"/>
    </source>
</evidence>
<dbReference type="EMBL" id="PEYD01000064">
    <property type="protein sequence ID" value="PIS39186.1"/>
    <property type="molecule type" value="Genomic_DNA"/>
</dbReference>
<evidence type="ECO:0000256" key="1">
    <source>
        <dbReference type="ARBA" id="ARBA00022723"/>
    </source>
</evidence>
<evidence type="ECO:0000313" key="7">
    <source>
        <dbReference type="Proteomes" id="UP000230088"/>
    </source>
</evidence>
<accession>A0A2H0YL80</accession>
<dbReference type="InterPro" id="IPR000962">
    <property type="entry name" value="Znf_DskA_TraR"/>
</dbReference>
<dbReference type="GO" id="GO:0008270">
    <property type="term" value="F:zinc ion binding"/>
    <property type="evidence" value="ECO:0007669"/>
    <property type="project" value="UniProtKB-KW"/>
</dbReference>
<dbReference type="InterPro" id="IPR020458">
    <property type="entry name" value="Znf_DskA_TraR_CS"/>
</dbReference>
<keyword evidence="2" id="KW-0863">Zinc-finger</keyword>
<evidence type="ECO:0000259" key="5">
    <source>
        <dbReference type="Pfam" id="PF01258"/>
    </source>
</evidence>
<evidence type="ECO:0000256" key="3">
    <source>
        <dbReference type="ARBA" id="ARBA00022833"/>
    </source>
</evidence>